<sequence>MEQTWAALAVAVVGVIGTLGAALLTQSRADRLKRHELEATARQQREDRAHAEQVRQREARLAARRELTDLRRACYISLNTTARQYQTAQINLTHALRARDDAETQACAEQLEARRLVLRDSYAEAQMIVPGAVLADARATNHQLNKTYGLLKSMTSGGRPSAGELDALEIETELSWALLSDLRAAMRRDLGVDDASEE</sequence>
<protein>
    <submittedName>
        <fullName evidence="2">Uncharacterized protein</fullName>
    </submittedName>
</protein>
<accession>A0A940XK17</accession>
<name>A0A940XK17_9ACTN</name>
<evidence type="ECO:0000313" key="3">
    <source>
        <dbReference type="Proteomes" id="UP000677875"/>
    </source>
</evidence>
<evidence type="ECO:0000256" key="1">
    <source>
        <dbReference type="SAM" id="Phobius"/>
    </source>
</evidence>
<dbReference type="EMBL" id="JAGPNL010000003">
    <property type="protein sequence ID" value="MBQ0827886.1"/>
    <property type="molecule type" value="Genomic_DNA"/>
</dbReference>
<dbReference type="AlphaFoldDB" id="A0A940XK17"/>
<feature type="transmembrane region" description="Helical" evidence="1">
    <location>
        <begin position="6"/>
        <end position="25"/>
    </location>
</feature>
<evidence type="ECO:0000313" key="2">
    <source>
        <dbReference type="EMBL" id="MBQ0827886.1"/>
    </source>
</evidence>
<comment type="caution">
    <text evidence="2">The sequence shown here is derived from an EMBL/GenBank/DDBJ whole genome shotgun (WGS) entry which is preliminary data.</text>
</comment>
<keyword evidence="1" id="KW-1133">Transmembrane helix</keyword>
<dbReference type="Proteomes" id="UP000677875">
    <property type="component" value="Unassembled WGS sequence"/>
</dbReference>
<reference evidence="2" key="1">
    <citation type="submission" date="2021-04" db="EMBL/GenBank/DDBJ databases">
        <title>Genome seq and assembly of Streptomyces sp. RG38.</title>
        <authorList>
            <person name="Chhetri G."/>
        </authorList>
    </citation>
    <scope>NUCLEOTIDE SEQUENCE</scope>
    <source>
        <strain evidence="2">RG38</strain>
    </source>
</reference>
<keyword evidence="1" id="KW-0472">Membrane</keyword>
<organism evidence="2 3">
    <name type="scientific">Streptomyces tagetis</name>
    <dbReference type="NCBI Taxonomy" id="2820809"/>
    <lineage>
        <taxon>Bacteria</taxon>
        <taxon>Bacillati</taxon>
        <taxon>Actinomycetota</taxon>
        <taxon>Actinomycetes</taxon>
        <taxon>Kitasatosporales</taxon>
        <taxon>Streptomycetaceae</taxon>
        <taxon>Streptomyces</taxon>
    </lineage>
</organism>
<keyword evidence="3" id="KW-1185">Reference proteome</keyword>
<dbReference type="RefSeq" id="WP_210872625.1">
    <property type="nucleotide sequence ID" value="NZ_JAGPNL010000003.1"/>
</dbReference>
<gene>
    <name evidence="2" type="ORF">J5Y05_15420</name>
</gene>
<proteinExistence type="predicted"/>
<keyword evidence="1" id="KW-0812">Transmembrane</keyword>